<dbReference type="HOGENOM" id="CLU_174891_0_0_12"/>
<dbReference type="KEGG" id="sfc:Spiaf_0661"/>
<feature type="transmembrane region" description="Helical" evidence="1">
    <location>
        <begin position="75"/>
        <end position="93"/>
    </location>
</feature>
<dbReference type="PATRIC" id="fig|889378.3.peg.671"/>
<keyword evidence="1" id="KW-0812">Transmembrane</keyword>
<feature type="transmembrane region" description="Helical" evidence="1">
    <location>
        <begin position="35"/>
        <end position="55"/>
    </location>
</feature>
<dbReference type="RefSeq" id="WP_014454758.1">
    <property type="nucleotide sequence ID" value="NC_017098.1"/>
</dbReference>
<dbReference type="EMBL" id="CP003282">
    <property type="protein sequence ID" value="AFG36761.1"/>
    <property type="molecule type" value="Genomic_DNA"/>
</dbReference>
<dbReference type="Proteomes" id="UP000007383">
    <property type="component" value="Chromosome"/>
</dbReference>
<evidence type="ECO:0000313" key="3">
    <source>
        <dbReference type="Proteomes" id="UP000007383"/>
    </source>
</evidence>
<keyword evidence="3" id="KW-1185">Reference proteome</keyword>
<gene>
    <name evidence="2" type="ordered locus">Spiaf_0661</name>
</gene>
<dbReference type="OrthoDB" id="361683at2"/>
<keyword evidence="1" id="KW-1133">Transmembrane helix</keyword>
<evidence type="ECO:0000256" key="1">
    <source>
        <dbReference type="SAM" id="Phobius"/>
    </source>
</evidence>
<reference evidence="3" key="1">
    <citation type="journal article" date="2013" name="Stand. Genomic Sci.">
        <title>Complete genome sequence of the halophilic bacterium Spirochaeta africana type strain (Z-7692(T)) from the alkaline Lake Magadi in the East African Rift.</title>
        <authorList>
            <person name="Liolos K."/>
            <person name="Abt B."/>
            <person name="Scheuner C."/>
            <person name="Teshima H."/>
            <person name="Held B."/>
            <person name="Lapidus A."/>
            <person name="Nolan M."/>
            <person name="Lucas S."/>
            <person name="Deshpande S."/>
            <person name="Cheng J.F."/>
            <person name="Tapia R."/>
            <person name="Goodwin L.A."/>
            <person name="Pitluck S."/>
            <person name="Pagani I."/>
            <person name="Ivanova N."/>
            <person name="Mavromatis K."/>
            <person name="Mikhailova N."/>
            <person name="Huntemann M."/>
            <person name="Pati A."/>
            <person name="Chen A."/>
            <person name="Palaniappan K."/>
            <person name="Land M."/>
            <person name="Rohde M."/>
            <person name="Tindall B.J."/>
            <person name="Detter J.C."/>
            <person name="Goker M."/>
            <person name="Bristow J."/>
            <person name="Eisen J.A."/>
            <person name="Markowitz V."/>
            <person name="Hugenholtz P."/>
            <person name="Woyke T."/>
            <person name="Klenk H.P."/>
            <person name="Kyrpides N.C."/>
        </authorList>
    </citation>
    <scope>NUCLEOTIDE SEQUENCE</scope>
    <source>
        <strain evidence="3">ATCC 700263 / DSM 8902 / Z-7692</strain>
    </source>
</reference>
<keyword evidence="1" id="KW-0472">Membrane</keyword>
<evidence type="ECO:0000313" key="2">
    <source>
        <dbReference type="EMBL" id="AFG36761.1"/>
    </source>
</evidence>
<proteinExistence type="predicted"/>
<protein>
    <submittedName>
        <fullName evidence="2">Uncharacterized protein</fullName>
    </submittedName>
</protein>
<name>H9UGW8_SPIAZ</name>
<accession>H9UGW8</accession>
<sequence length="97" mass="10713">MHSLDFWQFTAELIVYGLAVFLAIMVWGRTRDVPWLFMVIGVISLYAGSILDALHVLGAVNLDPITYAGASPVRILVQVFPGIAFAIGFLSYIRGRI</sequence>
<feature type="transmembrane region" description="Helical" evidence="1">
    <location>
        <begin position="6"/>
        <end position="28"/>
    </location>
</feature>
<dbReference type="AlphaFoldDB" id="H9UGW8"/>
<organism evidence="2 3">
    <name type="scientific">Spirochaeta africana (strain ATCC 700263 / DSM 8902 / Z-7692)</name>
    <dbReference type="NCBI Taxonomy" id="889378"/>
    <lineage>
        <taxon>Bacteria</taxon>
        <taxon>Pseudomonadati</taxon>
        <taxon>Spirochaetota</taxon>
        <taxon>Spirochaetia</taxon>
        <taxon>Spirochaetales</taxon>
        <taxon>Spirochaetaceae</taxon>
        <taxon>Spirochaeta</taxon>
    </lineage>
</organism>